<protein>
    <submittedName>
        <fullName evidence="3">AAA family ATPase</fullName>
    </submittedName>
</protein>
<keyword evidence="4" id="KW-1185">Reference proteome</keyword>
<dbReference type="GO" id="GO:0000731">
    <property type="term" value="P:DNA synthesis involved in DNA repair"/>
    <property type="evidence" value="ECO:0007669"/>
    <property type="project" value="TreeGrafter"/>
</dbReference>
<sequence>MLLKSLKLSNFRQFRNEEVQFSTDSDKNVTIIIGENGTGKTTFSQAFFWCLYGDVDFKDKSMLNKIVASELTPDKSATVKVILSLIHAGTEYEIIREQVYKINYSGKLKGLNSTLNIQYKKNGQQEFLKPLEIEPRIKEILPKELSKYFFFDGERIEKMSKEIQSGRKSYEFAQAVRGLLGLSAFISALEHLKPTSKGVIGSYENSYDAKSNINIARYTDEIDKYKTQLEKIENRLKEIENEILKSEDRKKELEKIIQKYAEGEKLQNQKKNLINKRSSTLNSKRITIDKLLREFNDKASSYFARSMIKKSLEILGNGDFTNKDIPEMHAKTIDFLIKKGTCLCGTPLEVGSKEYNNILSLLQYLPPQSIGIAVGQFIKESQMRAKTSRDLFESYSSTLAVIEEQNDTIAAYDNEISLIEKNLVGIESVAPYQSELQICEKVIRDRTREKDELIEQRGSITTKKERANTERQALTLRDETNKKIEIYKAYAQYMYDEIKKVYKENENFTRKKLEDTINNIFKDIYQGGLSLTIDENYNIAVLVDDYEQFSNVETSTAQSIAVIFAFISGIIKMARESNTSNDERVKMLASEPYPLVMDAPLSAFDKRRIESVCKALPNIAEQVIIFIKDTDGDLAKEHMGEKIGKQYRFDKLNEFETVLN</sequence>
<dbReference type="AlphaFoldDB" id="A0A5C0SAG6"/>
<dbReference type="KEGG" id="crs:FQB35_03675"/>
<feature type="domain" description="Rad50/SbcC-type AAA" evidence="2">
    <location>
        <begin position="5"/>
        <end position="263"/>
    </location>
</feature>
<dbReference type="GO" id="GO:0006302">
    <property type="term" value="P:double-strand break repair"/>
    <property type="evidence" value="ECO:0007669"/>
    <property type="project" value="InterPro"/>
</dbReference>
<dbReference type="Proteomes" id="UP000324646">
    <property type="component" value="Chromosome"/>
</dbReference>
<reference evidence="3 4" key="1">
    <citation type="submission" date="2019-07" db="EMBL/GenBank/DDBJ databases">
        <title>Complete genome of Crassaminicella thermophila SY095.</title>
        <authorList>
            <person name="Li X."/>
        </authorList>
    </citation>
    <scope>NUCLEOTIDE SEQUENCE [LARGE SCALE GENOMIC DNA]</scope>
    <source>
        <strain evidence="3 4">SY095</strain>
    </source>
</reference>
<evidence type="ECO:0000313" key="4">
    <source>
        <dbReference type="Proteomes" id="UP000324646"/>
    </source>
</evidence>
<dbReference type="InterPro" id="IPR038729">
    <property type="entry name" value="Rad50/SbcC_AAA"/>
</dbReference>
<accession>A0A5C0SAG6</accession>
<keyword evidence="1" id="KW-0175">Coiled coil</keyword>
<dbReference type="GO" id="GO:0016887">
    <property type="term" value="F:ATP hydrolysis activity"/>
    <property type="evidence" value="ECO:0007669"/>
    <property type="project" value="InterPro"/>
</dbReference>
<dbReference type="EMBL" id="CP042243">
    <property type="protein sequence ID" value="QEK11545.1"/>
    <property type="molecule type" value="Genomic_DNA"/>
</dbReference>
<dbReference type="Pfam" id="PF13476">
    <property type="entry name" value="AAA_23"/>
    <property type="match status" value="1"/>
</dbReference>
<proteinExistence type="predicted"/>
<evidence type="ECO:0000259" key="2">
    <source>
        <dbReference type="Pfam" id="PF13476"/>
    </source>
</evidence>
<feature type="coiled-coil region" evidence="1">
    <location>
        <begin position="215"/>
        <end position="256"/>
    </location>
</feature>
<gene>
    <name evidence="3" type="ORF">FQB35_03675</name>
</gene>
<name>A0A5C0SAG6_CRATE</name>
<dbReference type="PANTHER" id="PTHR32182">
    <property type="entry name" value="DNA REPLICATION AND REPAIR PROTEIN RECF"/>
    <property type="match status" value="1"/>
</dbReference>
<dbReference type="SUPFAM" id="SSF52540">
    <property type="entry name" value="P-loop containing nucleoside triphosphate hydrolases"/>
    <property type="match status" value="2"/>
</dbReference>
<evidence type="ECO:0000256" key="1">
    <source>
        <dbReference type="SAM" id="Coils"/>
    </source>
</evidence>
<dbReference type="PANTHER" id="PTHR32182:SF0">
    <property type="entry name" value="DNA REPLICATION AND REPAIR PROTEIN RECF"/>
    <property type="match status" value="1"/>
</dbReference>
<organism evidence="3 4">
    <name type="scientific">Crassaminicella thermophila</name>
    <dbReference type="NCBI Taxonomy" id="2599308"/>
    <lineage>
        <taxon>Bacteria</taxon>
        <taxon>Bacillati</taxon>
        <taxon>Bacillota</taxon>
        <taxon>Clostridia</taxon>
        <taxon>Eubacteriales</taxon>
        <taxon>Clostridiaceae</taxon>
        <taxon>Crassaminicella</taxon>
    </lineage>
</organism>
<dbReference type="Gene3D" id="3.40.50.300">
    <property type="entry name" value="P-loop containing nucleotide triphosphate hydrolases"/>
    <property type="match status" value="2"/>
</dbReference>
<dbReference type="RefSeq" id="WP_148808700.1">
    <property type="nucleotide sequence ID" value="NZ_CP042243.1"/>
</dbReference>
<dbReference type="InterPro" id="IPR027417">
    <property type="entry name" value="P-loop_NTPase"/>
</dbReference>
<dbReference type="OrthoDB" id="9795626at2"/>
<evidence type="ECO:0000313" key="3">
    <source>
        <dbReference type="EMBL" id="QEK11545.1"/>
    </source>
</evidence>